<comment type="subunit">
    <text evidence="11">Heterotetramer of TRAP-alpha, TRAP-beta, TRAP-delta and TRAP-gamma.</text>
</comment>
<comment type="similarity">
    <text evidence="3 11">Belongs to the TRAP-beta family.</text>
</comment>
<evidence type="ECO:0000256" key="10">
    <source>
        <dbReference type="ARBA" id="ARBA00023180"/>
    </source>
</evidence>
<dbReference type="PIRSF" id="PIRSF016400">
    <property type="entry name" value="TRAP_beta"/>
    <property type="match status" value="1"/>
</dbReference>
<comment type="function">
    <text evidence="1 11">TRAP proteins are part of a complex whose function is to bind calcium to the ER membrane and thereby regulate the retention of ER resident proteins.</text>
</comment>
<organism evidence="14 15">
    <name type="scientific">Patiria miniata</name>
    <name type="common">Bat star</name>
    <name type="synonym">Asterina miniata</name>
    <dbReference type="NCBI Taxonomy" id="46514"/>
    <lineage>
        <taxon>Eukaryota</taxon>
        <taxon>Metazoa</taxon>
        <taxon>Echinodermata</taxon>
        <taxon>Eleutherozoa</taxon>
        <taxon>Asterozoa</taxon>
        <taxon>Asteroidea</taxon>
        <taxon>Valvatacea</taxon>
        <taxon>Valvatida</taxon>
        <taxon>Asterinidae</taxon>
        <taxon>Patiria</taxon>
    </lineage>
</organism>
<evidence type="ECO:0000256" key="12">
    <source>
        <dbReference type="SAM" id="Phobius"/>
    </source>
</evidence>
<feature type="signal peptide" evidence="13">
    <location>
        <begin position="1"/>
        <end position="18"/>
    </location>
</feature>
<sequence length="189" mass="21060">MRLLFVLGLLCLVGLGYSQDSGAKLLASKNILNEWLVEGRDLTIRYSIYNVGSSAALNVALADETFHDSDFRVISGQTRVQWDRIAPASNVTHTVILQPMKSGYFNFSSATVMYQPSEDAEPIIGYTSSPGEEGIVPFKDFDRKFSPHYVDWGAFAVMILPSIGIPFLLWYRSKSKYENAALAAKNKKH</sequence>
<evidence type="ECO:0000256" key="1">
    <source>
        <dbReference type="ARBA" id="ARBA00002838"/>
    </source>
</evidence>
<proteinExistence type="inferred from homology"/>
<dbReference type="GO" id="GO:0005789">
    <property type="term" value="C:endoplasmic reticulum membrane"/>
    <property type="evidence" value="ECO:0007669"/>
    <property type="project" value="UniProtKB-SubCell"/>
</dbReference>
<dbReference type="AlphaFoldDB" id="A0A914BDC6"/>
<evidence type="ECO:0000256" key="3">
    <source>
        <dbReference type="ARBA" id="ARBA00005610"/>
    </source>
</evidence>
<dbReference type="EnsemblMetazoa" id="XM_038217504.1">
    <property type="protein sequence ID" value="XP_038073432.1"/>
    <property type="gene ID" value="LOC119741664"/>
</dbReference>
<evidence type="ECO:0000256" key="5">
    <source>
        <dbReference type="ARBA" id="ARBA00022692"/>
    </source>
</evidence>
<protein>
    <recommendedName>
        <fullName evidence="4 11">Translocon-associated protein subunit beta</fullName>
        <shortName evidence="11">TRAP-beta</shortName>
    </recommendedName>
    <alternativeName>
        <fullName evidence="11">Signal sequence receptor subunit beta</fullName>
    </alternativeName>
</protein>
<feature type="transmembrane region" description="Helical" evidence="12">
    <location>
        <begin position="152"/>
        <end position="171"/>
    </location>
</feature>
<keyword evidence="8 12" id="KW-1133">Transmembrane helix</keyword>
<evidence type="ECO:0000256" key="8">
    <source>
        <dbReference type="ARBA" id="ARBA00022989"/>
    </source>
</evidence>
<dbReference type="GeneID" id="119741664"/>
<dbReference type="PANTHER" id="PTHR12861:SF3">
    <property type="entry name" value="TRANSLOCON-ASSOCIATED PROTEIN SUBUNIT BETA"/>
    <property type="match status" value="1"/>
</dbReference>
<dbReference type="PANTHER" id="PTHR12861">
    <property type="entry name" value="TRANSLOCON-ASSOCIATED PROTEIN, BETA SUBUNIT PRECURSOR TRAP-BETA SIGNAL SEQUENCE RECEPTOR BETA SUBUNIT"/>
    <property type="match status" value="1"/>
</dbReference>
<evidence type="ECO:0000313" key="15">
    <source>
        <dbReference type="Proteomes" id="UP000887568"/>
    </source>
</evidence>
<keyword evidence="6 13" id="KW-0732">Signal</keyword>
<evidence type="ECO:0000256" key="6">
    <source>
        <dbReference type="ARBA" id="ARBA00022729"/>
    </source>
</evidence>
<feature type="chain" id="PRO_5036710448" description="Translocon-associated protein subunit beta" evidence="13">
    <location>
        <begin position="19"/>
        <end position="189"/>
    </location>
</feature>
<dbReference type="OMA" id="ILWHSSK"/>
<dbReference type="Proteomes" id="UP000887568">
    <property type="component" value="Unplaced"/>
</dbReference>
<evidence type="ECO:0000256" key="11">
    <source>
        <dbReference type="PIRNR" id="PIRNR016400"/>
    </source>
</evidence>
<evidence type="ECO:0000256" key="2">
    <source>
        <dbReference type="ARBA" id="ARBA00004115"/>
    </source>
</evidence>
<evidence type="ECO:0000256" key="4">
    <source>
        <dbReference type="ARBA" id="ARBA00021110"/>
    </source>
</evidence>
<comment type="subcellular location">
    <subcellularLocation>
        <location evidence="2">Endoplasmic reticulum membrane</location>
        <topology evidence="2">Single-pass type I membrane protein</topology>
    </subcellularLocation>
</comment>
<evidence type="ECO:0000256" key="9">
    <source>
        <dbReference type="ARBA" id="ARBA00023136"/>
    </source>
</evidence>
<dbReference type="Pfam" id="PF05753">
    <property type="entry name" value="TRAP_beta"/>
    <property type="match status" value="1"/>
</dbReference>
<keyword evidence="15" id="KW-1185">Reference proteome</keyword>
<keyword evidence="5 12" id="KW-0812">Transmembrane</keyword>
<evidence type="ECO:0000256" key="13">
    <source>
        <dbReference type="SAM" id="SignalP"/>
    </source>
</evidence>
<dbReference type="InterPro" id="IPR008856">
    <property type="entry name" value="TRAP_beta"/>
</dbReference>
<evidence type="ECO:0000256" key="7">
    <source>
        <dbReference type="ARBA" id="ARBA00022824"/>
    </source>
</evidence>
<evidence type="ECO:0000313" key="14">
    <source>
        <dbReference type="EnsemblMetazoa" id="XP_038073432.1"/>
    </source>
</evidence>
<name>A0A914BDC6_PATMI</name>
<keyword evidence="9 11" id="KW-0472">Membrane</keyword>
<keyword evidence="7 11" id="KW-0256">Endoplasmic reticulum</keyword>
<accession>A0A914BDC6</accession>
<dbReference type="OrthoDB" id="5860827at2759"/>
<keyword evidence="10" id="KW-0325">Glycoprotein</keyword>
<dbReference type="RefSeq" id="XP_038073432.1">
    <property type="nucleotide sequence ID" value="XM_038217504.1"/>
</dbReference>
<reference evidence="14" key="1">
    <citation type="submission" date="2022-11" db="UniProtKB">
        <authorList>
            <consortium name="EnsemblMetazoa"/>
        </authorList>
    </citation>
    <scope>IDENTIFICATION</scope>
</reference>